<feature type="compositionally biased region" description="Polar residues" evidence="1">
    <location>
        <begin position="137"/>
        <end position="149"/>
    </location>
</feature>
<evidence type="ECO:0000313" key="3">
    <source>
        <dbReference type="EnsemblMetazoa" id="CapteP205736"/>
    </source>
</evidence>
<feature type="region of interest" description="Disordered" evidence="1">
    <location>
        <begin position="118"/>
        <end position="161"/>
    </location>
</feature>
<accession>R7TX73</accession>
<dbReference type="AlphaFoldDB" id="R7TX73"/>
<name>R7TX73_CAPTE</name>
<organism evidence="2">
    <name type="scientific">Capitella teleta</name>
    <name type="common">Polychaete worm</name>
    <dbReference type="NCBI Taxonomy" id="283909"/>
    <lineage>
        <taxon>Eukaryota</taxon>
        <taxon>Metazoa</taxon>
        <taxon>Spiralia</taxon>
        <taxon>Lophotrochozoa</taxon>
        <taxon>Annelida</taxon>
        <taxon>Polychaeta</taxon>
        <taxon>Sedentaria</taxon>
        <taxon>Scolecida</taxon>
        <taxon>Capitellidae</taxon>
        <taxon>Capitella</taxon>
    </lineage>
</organism>
<evidence type="ECO:0000256" key="1">
    <source>
        <dbReference type="SAM" id="MobiDB-lite"/>
    </source>
</evidence>
<evidence type="ECO:0000313" key="2">
    <source>
        <dbReference type="EMBL" id="ELT98533.1"/>
    </source>
</evidence>
<dbReference type="HOGENOM" id="CLU_1645336_0_0_1"/>
<proteinExistence type="predicted"/>
<dbReference type="EMBL" id="AMQN01010437">
    <property type="status" value="NOT_ANNOTATED_CDS"/>
    <property type="molecule type" value="Genomic_DNA"/>
</dbReference>
<reference evidence="4" key="1">
    <citation type="submission" date="2012-12" db="EMBL/GenBank/DDBJ databases">
        <authorList>
            <person name="Hellsten U."/>
            <person name="Grimwood J."/>
            <person name="Chapman J.A."/>
            <person name="Shapiro H."/>
            <person name="Aerts A."/>
            <person name="Otillar R.P."/>
            <person name="Terry A.Y."/>
            <person name="Boore J.L."/>
            <person name="Simakov O."/>
            <person name="Marletaz F."/>
            <person name="Cho S.-J."/>
            <person name="Edsinger-Gonzales E."/>
            <person name="Havlak P."/>
            <person name="Kuo D.-H."/>
            <person name="Larsson T."/>
            <person name="Lv J."/>
            <person name="Arendt D."/>
            <person name="Savage R."/>
            <person name="Osoegawa K."/>
            <person name="de Jong P."/>
            <person name="Lindberg D.R."/>
            <person name="Seaver E.C."/>
            <person name="Weisblat D.A."/>
            <person name="Putnam N.H."/>
            <person name="Grigoriev I.V."/>
            <person name="Rokhsar D.S."/>
        </authorList>
    </citation>
    <scope>NUCLEOTIDE SEQUENCE</scope>
    <source>
        <strain evidence="4">I ESC-2004</strain>
    </source>
</reference>
<gene>
    <name evidence="2" type="ORF">CAPTEDRAFT_205736</name>
</gene>
<dbReference type="EnsemblMetazoa" id="CapteT205736">
    <property type="protein sequence ID" value="CapteP205736"/>
    <property type="gene ID" value="CapteG205736"/>
</dbReference>
<reference evidence="2 4" key="2">
    <citation type="journal article" date="2013" name="Nature">
        <title>Insights into bilaterian evolution from three spiralian genomes.</title>
        <authorList>
            <person name="Simakov O."/>
            <person name="Marletaz F."/>
            <person name="Cho S.J."/>
            <person name="Edsinger-Gonzales E."/>
            <person name="Havlak P."/>
            <person name="Hellsten U."/>
            <person name="Kuo D.H."/>
            <person name="Larsson T."/>
            <person name="Lv J."/>
            <person name="Arendt D."/>
            <person name="Savage R."/>
            <person name="Osoegawa K."/>
            <person name="de Jong P."/>
            <person name="Grimwood J."/>
            <person name="Chapman J.A."/>
            <person name="Shapiro H."/>
            <person name="Aerts A."/>
            <person name="Otillar R.P."/>
            <person name="Terry A.Y."/>
            <person name="Boore J.L."/>
            <person name="Grigoriev I.V."/>
            <person name="Lindberg D.R."/>
            <person name="Seaver E.C."/>
            <person name="Weisblat D.A."/>
            <person name="Putnam N.H."/>
            <person name="Rokhsar D.S."/>
        </authorList>
    </citation>
    <scope>NUCLEOTIDE SEQUENCE</scope>
    <source>
        <strain evidence="2 4">I ESC-2004</strain>
    </source>
</reference>
<protein>
    <submittedName>
        <fullName evidence="2 3">Uncharacterized protein</fullName>
    </submittedName>
</protein>
<keyword evidence="4" id="KW-1185">Reference proteome</keyword>
<sequence length="161" mass="18361">MYIIKAKGWQGNHGIRQMEQTKISADYYSSSLSLESTQLNTLTCCTQPPCFQEITRTEMTQSLTVFHNNNNASLGLYMEEYRKLQQTTLLLSSFGADYQRNLKGEEKLLLCLGHLQDSSPKKSIPTRIEAKKFKPKQNGNSMQSTNYTNDPKKTSKTVHQN</sequence>
<reference evidence="3" key="3">
    <citation type="submission" date="2015-06" db="UniProtKB">
        <authorList>
            <consortium name="EnsemblMetazoa"/>
        </authorList>
    </citation>
    <scope>IDENTIFICATION</scope>
</reference>
<evidence type="ECO:0000313" key="4">
    <source>
        <dbReference type="Proteomes" id="UP000014760"/>
    </source>
</evidence>
<dbReference type="EMBL" id="KB307841">
    <property type="protein sequence ID" value="ELT98533.1"/>
    <property type="molecule type" value="Genomic_DNA"/>
</dbReference>
<dbReference type="Proteomes" id="UP000014760">
    <property type="component" value="Unassembled WGS sequence"/>
</dbReference>